<dbReference type="PANTHER" id="PTHR30390">
    <property type="entry name" value="SEDOHEPTULOSE 7-PHOSPHATE ISOMERASE / DNAA INITIATOR-ASSOCIATING FACTOR FOR REPLICATION INITIATION"/>
    <property type="match status" value="1"/>
</dbReference>
<dbReference type="AlphaFoldDB" id="A0A1N7IMT6"/>
<keyword evidence="3" id="KW-1185">Reference proteome</keyword>
<sequence>MSFPERPYAAVSGFASAYFDLYATAARAVSPQALDQAAALLTACYREGNWLYVCGNGGSAAIANHMYCDHVKSVRTDTSLTPRMMSLSANVEMMSALANDISYAEVFAYQIEALAKPGDVVMTISSSGNSENVVRAIAAAQARGVKTIALTGFQGGRTATMADVNIHVPVDNYGIVEDLHQSIMHILAQAIRAAEMPADLVSVRTF</sequence>
<dbReference type="InterPro" id="IPR046348">
    <property type="entry name" value="SIS_dom_sf"/>
</dbReference>
<dbReference type="RefSeq" id="WP_076398371.1">
    <property type="nucleotide sequence ID" value="NZ_FTOA01000001.1"/>
</dbReference>
<evidence type="ECO:0000313" key="2">
    <source>
        <dbReference type="EMBL" id="SIS38389.1"/>
    </source>
</evidence>
<name>A0A1N7IMT6_9PROT</name>
<dbReference type="Proteomes" id="UP000185678">
    <property type="component" value="Unassembled WGS sequence"/>
</dbReference>
<dbReference type="SUPFAM" id="SSF53697">
    <property type="entry name" value="SIS domain"/>
    <property type="match status" value="1"/>
</dbReference>
<dbReference type="GO" id="GO:0016853">
    <property type="term" value="F:isomerase activity"/>
    <property type="evidence" value="ECO:0007669"/>
    <property type="project" value="UniProtKB-KW"/>
</dbReference>
<evidence type="ECO:0000313" key="3">
    <source>
        <dbReference type="Proteomes" id="UP000185678"/>
    </source>
</evidence>
<dbReference type="InterPro" id="IPR035461">
    <property type="entry name" value="GmhA/DiaA"/>
</dbReference>
<dbReference type="InterPro" id="IPR050099">
    <property type="entry name" value="SIS_GmhA/DiaA_subfam"/>
</dbReference>
<accession>A0A1N7IMT6</accession>
<proteinExistence type="predicted"/>
<reference evidence="2 3" key="1">
    <citation type="submission" date="2017-01" db="EMBL/GenBank/DDBJ databases">
        <authorList>
            <person name="Mah S.A."/>
            <person name="Swanson W.J."/>
            <person name="Moy G.W."/>
            <person name="Vacquier V.D."/>
        </authorList>
    </citation>
    <scope>NUCLEOTIDE SEQUENCE [LARGE SCALE GENOMIC DNA]</scope>
    <source>
        <strain evidence="2 3">DSM 11589</strain>
    </source>
</reference>
<dbReference type="GO" id="GO:0097367">
    <property type="term" value="F:carbohydrate derivative binding"/>
    <property type="evidence" value="ECO:0007669"/>
    <property type="project" value="InterPro"/>
</dbReference>
<dbReference type="Gene3D" id="3.40.50.10490">
    <property type="entry name" value="Glucose-6-phosphate isomerase like protein, domain 1"/>
    <property type="match status" value="1"/>
</dbReference>
<evidence type="ECO:0000259" key="1">
    <source>
        <dbReference type="PROSITE" id="PS51464"/>
    </source>
</evidence>
<feature type="domain" description="SIS" evidence="1">
    <location>
        <begin position="41"/>
        <end position="206"/>
    </location>
</feature>
<keyword evidence="2" id="KW-0413">Isomerase</keyword>
<dbReference type="STRING" id="80876.SAMN05421779_101370"/>
<organism evidence="2 3">
    <name type="scientific">Insolitispirillum peregrinum</name>
    <dbReference type="NCBI Taxonomy" id="80876"/>
    <lineage>
        <taxon>Bacteria</taxon>
        <taxon>Pseudomonadati</taxon>
        <taxon>Pseudomonadota</taxon>
        <taxon>Alphaproteobacteria</taxon>
        <taxon>Rhodospirillales</taxon>
        <taxon>Novispirillaceae</taxon>
        <taxon>Insolitispirillum</taxon>
    </lineage>
</organism>
<gene>
    <name evidence="2" type="ORF">SAMN05421779_101370</name>
</gene>
<dbReference type="CDD" id="cd05006">
    <property type="entry name" value="SIS_GmhA"/>
    <property type="match status" value="1"/>
</dbReference>
<dbReference type="GO" id="GO:1901135">
    <property type="term" value="P:carbohydrate derivative metabolic process"/>
    <property type="evidence" value="ECO:0007669"/>
    <property type="project" value="InterPro"/>
</dbReference>
<protein>
    <submittedName>
        <fullName evidence="2">D-sedoheptulose 7-phosphate isomerase/D-glycero-D-manno-heptose 1,7-bisphosphate phosphatase</fullName>
    </submittedName>
</protein>
<dbReference type="InterPro" id="IPR001347">
    <property type="entry name" value="SIS_dom"/>
</dbReference>
<dbReference type="OrthoDB" id="9810929at2"/>
<dbReference type="PROSITE" id="PS51464">
    <property type="entry name" value="SIS"/>
    <property type="match status" value="1"/>
</dbReference>
<dbReference type="EMBL" id="FTOA01000001">
    <property type="protein sequence ID" value="SIS38389.1"/>
    <property type="molecule type" value="Genomic_DNA"/>
</dbReference>
<dbReference type="Pfam" id="PF13580">
    <property type="entry name" value="SIS_2"/>
    <property type="match status" value="1"/>
</dbReference>